<gene>
    <name evidence="5" type="ORF">Q3M24_15055</name>
</gene>
<evidence type="ECO:0000256" key="1">
    <source>
        <dbReference type="ARBA" id="ARBA00010587"/>
    </source>
</evidence>
<dbReference type="NCBIfam" id="NF033749">
    <property type="entry name" value="bact_hemeryth"/>
    <property type="match status" value="1"/>
</dbReference>
<dbReference type="NCBIfam" id="TIGR02481">
    <property type="entry name" value="hemeryth_dom"/>
    <property type="match status" value="1"/>
</dbReference>
<dbReference type="InterPro" id="IPR012312">
    <property type="entry name" value="Hemerythrin-like"/>
</dbReference>
<dbReference type="GO" id="GO:0046872">
    <property type="term" value="F:metal ion binding"/>
    <property type="evidence" value="ECO:0007669"/>
    <property type="project" value="UniProtKB-KW"/>
</dbReference>
<protein>
    <submittedName>
        <fullName evidence="5">Hemerythrin family protein</fullName>
    </submittedName>
</protein>
<dbReference type="SUPFAM" id="SSF47188">
    <property type="entry name" value="Hemerythrin-like"/>
    <property type="match status" value="1"/>
</dbReference>
<evidence type="ECO:0000256" key="2">
    <source>
        <dbReference type="ARBA" id="ARBA00022723"/>
    </source>
</evidence>
<dbReference type="EMBL" id="CP159373">
    <property type="protein sequence ID" value="XCN71620.1"/>
    <property type="molecule type" value="Genomic_DNA"/>
</dbReference>
<dbReference type="KEGG" id="eaj:Q3M24_15055"/>
<dbReference type="PANTHER" id="PTHR37164:SF1">
    <property type="entry name" value="BACTERIOHEMERYTHRIN"/>
    <property type="match status" value="1"/>
</dbReference>
<dbReference type="Gene3D" id="1.20.120.50">
    <property type="entry name" value="Hemerythrin-like"/>
    <property type="match status" value="1"/>
</dbReference>
<dbReference type="CDD" id="cd12107">
    <property type="entry name" value="Hemerythrin"/>
    <property type="match status" value="1"/>
</dbReference>
<organism evidence="5">
    <name type="scientific">Candidatus Electrothrix aestuarii</name>
    <dbReference type="NCBI Taxonomy" id="3062594"/>
    <lineage>
        <taxon>Bacteria</taxon>
        <taxon>Pseudomonadati</taxon>
        <taxon>Thermodesulfobacteriota</taxon>
        <taxon>Desulfobulbia</taxon>
        <taxon>Desulfobulbales</taxon>
        <taxon>Desulfobulbaceae</taxon>
        <taxon>Candidatus Electrothrix</taxon>
    </lineage>
</organism>
<keyword evidence="2" id="KW-0479">Metal-binding</keyword>
<dbReference type="Pfam" id="PF01814">
    <property type="entry name" value="Hemerythrin"/>
    <property type="match status" value="1"/>
</dbReference>
<dbReference type="InterPro" id="IPR035938">
    <property type="entry name" value="Hemerythrin-like_sf"/>
</dbReference>
<evidence type="ECO:0000256" key="3">
    <source>
        <dbReference type="ARBA" id="ARBA00023004"/>
    </source>
</evidence>
<accession>A0AAU8LS21</accession>
<feature type="domain" description="Hemerythrin-like" evidence="4">
    <location>
        <begin position="13"/>
        <end position="134"/>
    </location>
</feature>
<evidence type="ECO:0000313" key="5">
    <source>
        <dbReference type="EMBL" id="XCN71620.1"/>
    </source>
</evidence>
<dbReference type="InterPro" id="IPR050669">
    <property type="entry name" value="Hemerythrin"/>
</dbReference>
<dbReference type="InterPro" id="IPR012827">
    <property type="entry name" value="Hemerythrin_metal-bd"/>
</dbReference>
<reference evidence="5" key="1">
    <citation type="journal article" date="2024" name="Syst. Appl. Microbiol.">
        <title>First single-strain enrichments of Electrothrix cable bacteria, description of E. aestuarii sp. nov. and E. rattekaaiensis sp. nov., and proposal of a cable bacteria taxonomy following the rules of the SeqCode.</title>
        <authorList>
            <person name="Plum-Jensen L.E."/>
            <person name="Schramm A."/>
            <person name="Marshall I.P.G."/>
        </authorList>
    </citation>
    <scope>NUCLEOTIDE SEQUENCE</scope>
    <source>
        <strain evidence="5">Rat1</strain>
    </source>
</reference>
<dbReference type="PANTHER" id="PTHR37164">
    <property type="entry name" value="BACTERIOHEMERYTHRIN"/>
    <property type="match status" value="1"/>
</dbReference>
<sequence length="173" mass="20572">MELQWDNKKYTTGFAHIDQQHKELFEGVNGLIHFLKLSSVTQDDRNKAKVSEMLDFLADYAQKHFQDEEKVFEKYDHPMKEANKEAHQLFLEKYGHYQEKLEEKLQEERLTRGVLIQIHIFLQSWLVNHIVKVDTSLRDCADKAAEEKEEIREQEETKNRGVFSRFFALLTGK</sequence>
<dbReference type="AlphaFoldDB" id="A0AAU8LS21"/>
<evidence type="ECO:0000259" key="4">
    <source>
        <dbReference type="Pfam" id="PF01814"/>
    </source>
</evidence>
<reference evidence="5" key="2">
    <citation type="submission" date="2024-06" db="EMBL/GenBank/DDBJ databases">
        <authorList>
            <person name="Plum-Jensen L.E."/>
            <person name="Schramm A."/>
            <person name="Marshall I.P.G."/>
        </authorList>
    </citation>
    <scope>NUCLEOTIDE SEQUENCE</scope>
    <source>
        <strain evidence="5">Rat1</strain>
    </source>
</reference>
<name>A0AAU8LS21_9BACT</name>
<proteinExistence type="inferred from homology"/>
<comment type="similarity">
    <text evidence="1">Belongs to the hemerythrin family.</text>
</comment>
<keyword evidence="3" id="KW-0408">Iron</keyword>